<dbReference type="EMBL" id="HACG01004051">
    <property type="protein sequence ID" value="CEK50916.1"/>
    <property type="molecule type" value="Transcribed_RNA"/>
</dbReference>
<organism evidence="1">
    <name type="scientific">Arion vulgaris</name>
    <dbReference type="NCBI Taxonomy" id="1028688"/>
    <lineage>
        <taxon>Eukaryota</taxon>
        <taxon>Metazoa</taxon>
        <taxon>Spiralia</taxon>
        <taxon>Lophotrochozoa</taxon>
        <taxon>Mollusca</taxon>
        <taxon>Gastropoda</taxon>
        <taxon>Heterobranchia</taxon>
        <taxon>Euthyneura</taxon>
        <taxon>Panpulmonata</taxon>
        <taxon>Eupulmonata</taxon>
        <taxon>Stylommatophora</taxon>
        <taxon>Helicina</taxon>
        <taxon>Arionoidea</taxon>
        <taxon>Arionidae</taxon>
        <taxon>Arion</taxon>
    </lineage>
</organism>
<proteinExistence type="predicted"/>
<reference evidence="1" key="1">
    <citation type="submission" date="2014-12" db="EMBL/GenBank/DDBJ databases">
        <title>Insight into the proteome of Arion vulgaris.</title>
        <authorList>
            <person name="Aradska J."/>
            <person name="Bulat T."/>
            <person name="Smidak R."/>
            <person name="Sarate P."/>
            <person name="Gangsoo J."/>
            <person name="Sialana F."/>
            <person name="Bilban M."/>
            <person name="Lubec G."/>
        </authorList>
    </citation>
    <scope>NUCLEOTIDE SEQUENCE</scope>
    <source>
        <tissue evidence="1">Skin</tissue>
    </source>
</reference>
<gene>
    <name evidence="1" type="primary">ORF11997</name>
</gene>
<protein>
    <submittedName>
        <fullName evidence="1">Uncharacterized protein</fullName>
    </submittedName>
</protein>
<sequence>LKTQIRLSQTVPVENLLECVRGRSVSPDLNKLNKGPLVVYYYQKNSSDMIVLVQICHCFGLVTLENN</sequence>
<name>A0A0B6Y521_9EUPU</name>
<feature type="non-terminal residue" evidence="1">
    <location>
        <position position="67"/>
    </location>
</feature>
<feature type="non-terminal residue" evidence="1">
    <location>
        <position position="1"/>
    </location>
</feature>
<dbReference type="AlphaFoldDB" id="A0A0B6Y521"/>
<accession>A0A0B6Y521</accession>
<evidence type="ECO:0000313" key="1">
    <source>
        <dbReference type="EMBL" id="CEK50916.1"/>
    </source>
</evidence>